<evidence type="ECO:0000256" key="2">
    <source>
        <dbReference type="ARBA" id="ARBA00023012"/>
    </source>
</evidence>
<dbReference type="InterPro" id="IPR011006">
    <property type="entry name" value="CheY-like_superfamily"/>
</dbReference>
<dbReference type="Pfam" id="PF00072">
    <property type="entry name" value="Response_reg"/>
    <property type="match status" value="1"/>
</dbReference>
<dbReference type="PANTHER" id="PTHR45339:SF1">
    <property type="entry name" value="HYBRID SIGNAL TRANSDUCTION HISTIDINE KINASE J"/>
    <property type="match status" value="1"/>
</dbReference>
<gene>
    <name evidence="3" type="primary">divK</name>
    <name evidence="3" type="ORF">CB4_03374</name>
</gene>
<evidence type="ECO:0000256" key="1">
    <source>
        <dbReference type="ARBA" id="ARBA00022553"/>
    </source>
</evidence>
<keyword evidence="4" id="KW-1185">Reference proteome</keyword>
<dbReference type="Gene3D" id="3.40.50.2300">
    <property type="match status" value="1"/>
</dbReference>
<dbReference type="SMART" id="SM00448">
    <property type="entry name" value="REC"/>
    <property type="match status" value="1"/>
</dbReference>
<organism evidence="3 4">
    <name type="scientific">Aneurinibacillus soli</name>
    <dbReference type="NCBI Taxonomy" id="1500254"/>
    <lineage>
        <taxon>Bacteria</taxon>
        <taxon>Bacillati</taxon>
        <taxon>Bacillota</taxon>
        <taxon>Bacilli</taxon>
        <taxon>Bacillales</taxon>
        <taxon>Paenibacillaceae</taxon>
        <taxon>Aneurinibacillus group</taxon>
        <taxon>Aneurinibacillus</taxon>
    </lineage>
</organism>
<dbReference type="SUPFAM" id="SSF52172">
    <property type="entry name" value="CheY-like"/>
    <property type="match status" value="1"/>
</dbReference>
<dbReference type="Proteomes" id="UP000217696">
    <property type="component" value="Chromosome"/>
</dbReference>
<accession>A0A0U4WL92</accession>
<dbReference type="KEGG" id="asoc:CB4_03374"/>
<dbReference type="InterPro" id="IPR001789">
    <property type="entry name" value="Sig_transdc_resp-reg_receiver"/>
</dbReference>
<keyword evidence="2" id="KW-0902">Two-component regulatory system</keyword>
<protein>
    <submittedName>
        <fullName evidence="3">Polar-differentiation response regulator DivK</fullName>
    </submittedName>
</protein>
<reference evidence="3 4" key="1">
    <citation type="submission" date="2015-12" db="EMBL/GenBank/DDBJ databases">
        <title>Genome sequence of Aneurinibacillus soli.</title>
        <authorList>
            <person name="Lee J.S."/>
            <person name="Lee K.C."/>
            <person name="Kim K.K."/>
            <person name="Lee B.W."/>
        </authorList>
    </citation>
    <scope>NUCLEOTIDE SEQUENCE [LARGE SCALE GENOMIC DNA]</scope>
    <source>
        <strain evidence="3 4">CB4</strain>
    </source>
</reference>
<dbReference type="AlphaFoldDB" id="A0A0U4WL92"/>
<dbReference type="PANTHER" id="PTHR45339">
    <property type="entry name" value="HYBRID SIGNAL TRANSDUCTION HISTIDINE KINASE J"/>
    <property type="match status" value="1"/>
</dbReference>
<dbReference type="GO" id="GO:0000160">
    <property type="term" value="P:phosphorelay signal transduction system"/>
    <property type="evidence" value="ECO:0007669"/>
    <property type="project" value="UniProtKB-KW"/>
</dbReference>
<evidence type="ECO:0000313" key="3">
    <source>
        <dbReference type="EMBL" id="BAU29193.1"/>
    </source>
</evidence>
<keyword evidence="1" id="KW-0597">Phosphoprotein</keyword>
<sequence>MVRQILLVEDNLSNRELFVEILRLNKAYELHVAENGIQALEMLETFSPDLILMDIHMPEMDGLAVTRTIKSTPELASIPIVALSALAMKSDIQSALEAGCVDYITKPIRIRDFLEKVAQYSTAREVQSPGYKEPTGL</sequence>
<dbReference type="PROSITE" id="PS50110">
    <property type="entry name" value="RESPONSE_REGULATORY"/>
    <property type="match status" value="1"/>
</dbReference>
<proteinExistence type="predicted"/>
<evidence type="ECO:0000313" key="4">
    <source>
        <dbReference type="Proteomes" id="UP000217696"/>
    </source>
</evidence>
<dbReference type="RefSeq" id="WP_157738024.1">
    <property type="nucleotide sequence ID" value="NZ_AP017312.1"/>
</dbReference>
<name>A0A0U4WL92_9BACL</name>
<dbReference type="EMBL" id="AP017312">
    <property type="protein sequence ID" value="BAU29193.1"/>
    <property type="molecule type" value="Genomic_DNA"/>
</dbReference>